<evidence type="ECO:0000313" key="7">
    <source>
        <dbReference type="EMBL" id="MBC8542084.1"/>
    </source>
</evidence>
<name>A0A926DRQ0_9FIRM</name>
<comment type="similarity">
    <text evidence="1">Belongs to the peptidase S1C family.</text>
</comment>
<dbReference type="GO" id="GO:0004252">
    <property type="term" value="F:serine-type endopeptidase activity"/>
    <property type="evidence" value="ECO:0007669"/>
    <property type="project" value="InterPro"/>
</dbReference>
<keyword evidence="5" id="KW-0472">Membrane</keyword>
<evidence type="ECO:0000256" key="2">
    <source>
        <dbReference type="ARBA" id="ARBA00022670"/>
    </source>
</evidence>
<dbReference type="Pfam" id="PF13180">
    <property type="entry name" value="PDZ_2"/>
    <property type="match status" value="1"/>
</dbReference>
<keyword evidence="2" id="KW-0645">Protease</keyword>
<keyword evidence="5" id="KW-0812">Transmembrane</keyword>
<dbReference type="SUPFAM" id="SSF50156">
    <property type="entry name" value="PDZ domain-like"/>
    <property type="match status" value="1"/>
</dbReference>
<feature type="compositionally biased region" description="Polar residues" evidence="4">
    <location>
        <begin position="10"/>
        <end position="25"/>
    </location>
</feature>
<dbReference type="SMART" id="SM00228">
    <property type="entry name" value="PDZ"/>
    <property type="match status" value="1"/>
</dbReference>
<evidence type="ECO:0000259" key="6">
    <source>
        <dbReference type="PROSITE" id="PS50106"/>
    </source>
</evidence>
<dbReference type="GO" id="GO:0006508">
    <property type="term" value="P:proteolysis"/>
    <property type="evidence" value="ECO:0007669"/>
    <property type="project" value="UniProtKB-KW"/>
</dbReference>
<dbReference type="Gene3D" id="2.30.42.10">
    <property type="match status" value="1"/>
</dbReference>
<feature type="compositionally biased region" description="Polar residues" evidence="4">
    <location>
        <begin position="56"/>
        <end position="93"/>
    </location>
</feature>
<accession>A0A926DRQ0</accession>
<evidence type="ECO:0000256" key="1">
    <source>
        <dbReference type="ARBA" id="ARBA00010541"/>
    </source>
</evidence>
<dbReference type="PRINTS" id="PR00834">
    <property type="entry name" value="PROTEASES2C"/>
</dbReference>
<dbReference type="PROSITE" id="PS50106">
    <property type="entry name" value="PDZ"/>
    <property type="match status" value="1"/>
</dbReference>
<protein>
    <submittedName>
        <fullName evidence="7">Trypsin-like peptidase domain-containing protein</fullName>
    </submittedName>
</protein>
<evidence type="ECO:0000256" key="3">
    <source>
        <dbReference type="ARBA" id="ARBA00022801"/>
    </source>
</evidence>
<evidence type="ECO:0000313" key="8">
    <source>
        <dbReference type="Proteomes" id="UP000657006"/>
    </source>
</evidence>
<keyword evidence="8" id="KW-1185">Reference proteome</keyword>
<keyword evidence="3" id="KW-0378">Hydrolase</keyword>
<feature type="domain" description="PDZ" evidence="6">
    <location>
        <begin position="416"/>
        <end position="483"/>
    </location>
</feature>
<dbReference type="InterPro" id="IPR036034">
    <property type="entry name" value="PDZ_sf"/>
</dbReference>
<dbReference type="EMBL" id="JACRSQ010000001">
    <property type="protein sequence ID" value="MBC8542084.1"/>
    <property type="molecule type" value="Genomic_DNA"/>
</dbReference>
<dbReference type="Proteomes" id="UP000657006">
    <property type="component" value="Unassembled WGS sequence"/>
</dbReference>
<dbReference type="PANTHER" id="PTHR43343:SF3">
    <property type="entry name" value="PROTEASE DO-LIKE 8, CHLOROPLASTIC"/>
    <property type="match status" value="1"/>
</dbReference>
<reference evidence="7" key="1">
    <citation type="submission" date="2020-08" db="EMBL/GenBank/DDBJ databases">
        <title>Genome public.</title>
        <authorList>
            <person name="Liu C."/>
            <person name="Sun Q."/>
        </authorList>
    </citation>
    <scope>NUCLEOTIDE SEQUENCE</scope>
    <source>
        <strain evidence="7">NSJ-32</strain>
    </source>
</reference>
<dbReference type="Gene3D" id="2.40.10.10">
    <property type="entry name" value="Trypsin-like serine proteases"/>
    <property type="match status" value="2"/>
</dbReference>
<dbReference type="PANTHER" id="PTHR43343">
    <property type="entry name" value="PEPTIDASE S12"/>
    <property type="match status" value="1"/>
</dbReference>
<dbReference type="InterPro" id="IPR051201">
    <property type="entry name" value="Chloro_Bact_Ser_Proteases"/>
</dbReference>
<dbReference type="InterPro" id="IPR043504">
    <property type="entry name" value="Peptidase_S1_PA_chymotrypsin"/>
</dbReference>
<feature type="region of interest" description="Disordered" evidence="4">
    <location>
        <begin position="56"/>
        <end position="102"/>
    </location>
</feature>
<evidence type="ECO:0000256" key="5">
    <source>
        <dbReference type="SAM" id="Phobius"/>
    </source>
</evidence>
<gene>
    <name evidence="7" type="ORF">H8730_00775</name>
</gene>
<organism evidence="7 8">
    <name type="scientific">Bianquea renquensis</name>
    <dbReference type="NCBI Taxonomy" id="2763661"/>
    <lineage>
        <taxon>Bacteria</taxon>
        <taxon>Bacillati</taxon>
        <taxon>Bacillota</taxon>
        <taxon>Clostridia</taxon>
        <taxon>Eubacteriales</taxon>
        <taxon>Bianqueaceae</taxon>
        <taxon>Bianquea</taxon>
    </lineage>
</organism>
<dbReference type="Pfam" id="PF13365">
    <property type="entry name" value="Trypsin_2"/>
    <property type="match status" value="1"/>
</dbReference>
<dbReference type="InterPro" id="IPR001478">
    <property type="entry name" value="PDZ"/>
</dbReference>
<dbReference type="RefSeq" id="WP_177719722.1">
    <property type="nucleotide sequence ID" value="NZ_JACRSQ010000001.1"/>
</dbReference>
<proteinExistence type="inferred from homology"/>
<comment type="caution">
    <text evidence="7">The sequence shown here is derived from an EMBL/GenBank/DDBJ whole genome shotgun (WGS) entry which is preliminary data.</text>
</comment>
<keyword evidence="5" id="KW-1133">Transmembrane helix</keyword>
<dbReference type="InterPro" id="IPR001940">
    <property type="entry name" value="Peptidase_S1C"/>
</dbReference>
<dbReference type="SUPFAM" id="SSF50494">
    <property type="entry name" value="Trypsin-like serine proteases"/>
    <property type="match status" value="1"/>
</dbReference>
<dbReference type="InterPro" id="IPR009003">
    <property type="entry name" value="Peptidase_S1_PA"/>
</dbReference>
<feature type="region of interest" description="Disordered" evidence="4">
    <location>
        <begin position="1"/>
        <end position="31"/>
    </location>
</feature>
<dbReference type="AlphaFoldDB" id="A0A926DRQ0"/>
<evidence type="ECO:0000256" key="4">
    <source>
        <dbReference type="SAM" id="MobiDB-lite"/>
    </source>
</evidence>
<feature type="transmembrane region" description="Helical" evidence="5">
    <location>
        <begin position="133"/>
        <end position="153"/>
    </location>
</feature>
<sequence>MDEQDRTDLTDNTEQTPRSEQNPGQPESAAVNFVMQDIPAGQNHEEVRPASTLQGTYAQHRAQQTPPGSDGRQANYNNIGGYPPQSNTQWRQSTPPPFGGGGQVPPMGPRYGGGMGQPIYPPVKTKSKNAWKVWVALLCIVCLCASVIGGVYLSNSLLQSHSASGDGGEFQFPSTAGGTDGRADVTKLQNSNYETISDIAEDLSLSVVTIITSIESVDMFNMTRSGSALGSGIIIGESGDELYIATNHHVLSDAKSVSVIIGMDDAHAVNAYLKGSDQDTDLAVIYLKKSEIPDEVKEQIKIATLGDSDSLRLGDLSIAIGSPVDKSFGNTVTVGSISGLERTVQFQNDDGTSQSMILLQTDAAINPGNSGGALVNGRGEVVGINNAKLTSTDIEGMGFAIPINTAKPILEQLINEGKIRRPYLGITGVSVEDLQNTSQYNLVYGVYVATVVENGPAAKAGVQANDVIISFNGQPINVFDDLTAAIKELGIGGSAEMEILRGYIEGDAQTVTLQVTIEEKPSSY</sequence>